<dbReference type="GO" id="GO:0140359">
    <property type="term" value="F:ABC-type transporter activity"/>
    <property type="evidence" value="ECO:0007669"/>
    <property type="project" value="InterPro"/>
</dbReference>
<dbReference type="OrthoDB" id="6716308at2759"/>
<evidence type="ECO:0000313" key="11">
    <source>
        <dbReference type="EMBL" id="CAD7648318.1"/>
    </source>
</evidence>
<comment type="subcellular location">
    <subcellularLocation>
        <location evidence="1">Membrane</location>
        <topology evidence="1">Multi-pass membrane protein</topology>
    </subcellularLocation>
</comment>
<comment type="similarity">
    <text evidence="2">Belongs to the ABC transporter superfamily. ABCG family. Eye pigment precursor importer (TC 3.A.1.204) subfamily.</text>
</comment>
<reference evidence="11" key="1">
    <citation type="submission" date="2020-11" db="EMBL/GenBank/DDBJ databases">
        <authorList>
            <person name="Tran Van P."/>
        </authorList>
    </citation>
    <scope>NUCLEOTIDE SEQUENCE</scope>
</reference>
<feature type="transmembrane region" description="Helical" evidence="9">
    <location>
        <begin position="361"/>
        <end position="382"/>
    </location>
</feature>
<dbReference type="CDD" id="cd03213">
    <property type="entry name" value="ABCG_EPDR"/>
    <property type="match status" value="1"/>
</dbReference>
<evidence type="ECO:0000256" key="9">
    <source>
        <dbReference type="SAM" id="Phobius"/>
    </source>
</evidence>
<dbReference type="Pfam" id="PF01061">
    <property type="entry name" value="ABC2_membrane"/>
    <property type="match status" value="1"/>
</dbReference>
<dbReference type="GO" id="GO:0016887">
    <property type="term" value="F:ATP hydrolysis activity"/>
    <property type="evidence" value="ECO:0007669"/>
    <property type="project" value="InterPro"/>
</dbReference>
<feature type="transmembrane region" description="Helical" evidence="9">
    <location>
        <begin position="337"/>
        <end position="354"/>
    </location>
</feature>
<dbReference type="GO" id="GO:0005886">
    <property type="term" value="C:plasma membrane"/>
    <property type="evidence" value="ECO:0007669"/>
    <property type="project" value="TreeGrafter"/>
</dbReference>
<evidence type="ECO:0000259" key="10">
    <source>
        <dbReference type="PROSITE" id="PS50893"/>
    </source>
</evidence>
<evidence type="ECO:0000256" key="7">
    <source>
        <dbReference type="ARBA" id="ARBA00022989"/>
    </source>
</evidence>
<keyword evidence="12" id="KW-1185">Reference proteome</keyword>
<dbReference type="InterPro" id="IPR003593">
    <property type="entry name" value="AAA+_ATPase"/>
</dbReference>
<evidence type="ECO:0000256" key="1">
    <source>
        <dbReference type="ARBA" id="ARBA00004141"/>
    </source>
</evidence>
<dbReference type="EMBL" id="OC917936">
    <property type="protein sequence ID" value="CAD7648318.1"/>
    <property type="molecule type" value="Genomic_DNA"/>
</dbReference>
<evidence type="ECO:0000256" key="5">
    <source>
        <dbReference type="ARBA" id="ARBA00022741"/>
    </source>
</evidence>
<dbReference type="PANTHER" id="PTHR48041">
    <property type="entry name" value="ABC TRANSPORTER G FAMILY MEMBER 28"/>
    <property type="match status" value="1"/>
</dbReference>
<dbReference type="InterPro" id="IPR003439">
    <property type="entry name" value="ABC_transporter-like_ATP-bd"/>
</dbReference>
<proteinExistence type="inferred from homology"/>
<keyword evidence="4 9" id="KW-0812">Transmembrane</keyword>
<dbReference type="PROSITE" id="PS50893">
    <property type="entry name" value="ABC_TRANSPORTER_2"/>
    <property type="match status" value="1"/>
</dbReference>
<sequence>MSEINADNRTPGETIHSVRISWTNIRVSTKTQKSMYNCFQNKTLPKEIIRNVSGSVNAGSLLAIMGASGAGKTTLLNVLTARNLRQLSVNGVVLMNGQTVSQQTIASMSSYIQQHDLFQPMLTVREHLMFQALLRMDRNLNKNERQDCIQRVIDKFNLTKCAETRIGDKNHFKGISGGEMKRLSFASEVLTNPSLIDEPTTGLDSFMAKSIVQVLKSMASEGRTVICTIHQPSSQVFELFDSLLLMADGRVAFMGSIGDAKNFFSTQGLQICDNYLESSYTDVVINANENNTRGTPAINIPILGTGYMAGYWRQFVTLFWRSYITLTRNPQLLLDRLVMYLITAFWLCIMFYNIGNAYSDASNIMGALITLIQATSMPPIYYASVTLVEEMPLMYREHHNRTYAVLPYFLSTIIIQLTAQNLEQLRDSVTLEEQRAFIKINPNYKPLSQILVYNKVQYTNGMVILGMESEPISLNNQDRVDHGQPLYCSYFFPKRSSRISHFLTLAF</sequence>
<dbReference type="Pfam" id="PF00005">
    <property type="entry name" value="ABC_tran"/>
    <property type="match status" value="1"/>
</dbReference>
<dbReference type="GO" id="GO:0005524">
    <property type="term" value="F:ATP binding"/>
    <property type="evidence" value="ECO:0007669"/>
    <property type="project" value="UniProtKB-KW"/>
</dbReference>
<protein>
    <recommendedName>
        <fullName evidence="10">ABC transporter domain-containing protein</fullName>
    </recommendedName>
</protein>
<evidence type="ECO:0000256" key="8">
    <source>
        <dbReference type="ARBA" id="ARBA00023136"/>
    </source>
</evidence>
<keyword evidence="6" id="KW-0067">ATP-binding</keyword>
<keyword evidence="3" id="KW-0813">Transport</keyword>
<feature type="domain" description="ABC transporter" evidence="10">
    <location>
        <begin position="25"/>
        <end position="273"/>
    </location>
</feature>
<name>A0A7R9LVX7_9ACAR</name>
<gene>
    <name evidence="11" type="ORF">ONB1V03_LOCUS6694</name>
</gene>
<dbReference type="SMART" id="SM00382">
    <property type="entry name" value="AAA"/>
    <property type="match status" value="1"/>
</dbReference>
<dbReference type="InterPro" id="IPR017871">
    <property type="entry name" value="ABC_transporter-like_CS"/>
</dbReference>
<dbReference type="SUPFAM" id="SSF52540">
    <property type="entry name" value="P-loop containing nucleoside triphosphate hydrolases"/>
    <property type="match status" value="1"/>
</dbReference>
<keyword evidence="8 9" id="KW-0472">Membrane</keyword>
<dbReference type="InterPro" id="IPR013525">
    <property type="entry name" value="ABC2_TM"/>
</dbReference>
<dbReference type="EMBL" id="CAJPVJ010003111">
    <property type="protein sequence ID" value="CAG2167182.1"/>
    <property type="molecule type" value="Genomic_DNA"/>
</dbReference>
<accession>A0A7R9LVX7</accession>
<dbReference type="InterPro" id="IPR050352">
    <property type="entry name" value="ABCG_transporters"/>
</dbReference>
<evidence type="ECO:0000256" key="3">
    <source>
        <dbReference type="ARBA" id="ARBA00022448"/>
    </source>
</evidence>
<keyword evidence="5" id="KW-0547">Nucleotide-binding</keyword>
<evidence type="ECO:0000256" key="4">
    <source>
        <dbReference type="ARBA" id="ARBA00022692"/>
    </source>
</evidence>
<evidence type="ECO:0000256" key="2">
    <source>
        <dbReference type="ARBA" id="ARBA00005814"/>
    </source>
</evidence>
<dbReference type="Gene3D" id="3.40.50.300">
    <property type="entry name" value="P-loop containing nucleotide triphosphate hydrolases"/>
    <property type="match status" value="1"/>
</dbReference>
<keyword evidence="7 9" id="KW-1133">Transmembrane helix</keyword>
<evidence type="ECO:0000313" key="12">
    <source>
        <dbReference type="Proteomes" id="UP000728032"/>
    </source>
</evidence>
<dbReference type="Proteomes" id="UP000728032">
    <property type="component" value="Unassembled WGS sequence"/>
</dbReference>
<dbReference type="PANTHER" id="PTHR48041:SF139">
    <property type="entry name" value="PROTEIN SCARLET"/>
    <property type="match status" value="1"/>
</dbReference>
<dbReference type="PROSITE" id="PS00211">
    <property type="entry name" value="ABC_TRANSPORTER_1"/>
    <property type="match status" value="1"/>
</dbReference>
<dbReference type="InterPro" id="IPR027417">
    <property type="entry name" value="P-loop_NTPase"/>
</dbReference>
<dbReference type="AlphaFoldDB" id="A0A7R9LVX7"/>
<evidence type="ECO:0000256" key="6">
    <source>
        <dbReference type="ARBA" id="ARBA00022840"/>
    </source>
</evidence>
<organism evidence="11">
    <name type="scientific">Oppiella nova</name>
    <dbReference type="NCBI Taxonomy" id="334625"/>
    <lineage>
        <taxon>Eukaryota</taxon>
        <taxon>Metazoa</taxon>
        <taxon>Ecdysozoa</taxon>
        <taxon>Arthropoda</taxon>
        <taxon>Chelicerata</taxon>
        <taxon>Arachnida</taxon>
        <taxon>Acari</taxon>
        <taxon>Acariformes</taxon>
        <taxon>Sarcoptiformes</taxon>
        <taxon>Oribatida</taxon>
        <taxon>Brachypylina</taxon>
        <taxon>Oppioidea</taxon>
        <taxon>Oppiidae</taxon>
        <taxon>Oppiella</taxon>
    </lineage>
</organism>